<reference evidence="2" key="1">
    <citation type="journal article" date="2019" name="PLoS Negl. Trop. Dis.">
        <title>Revisiting the worldwide diversity of Leptospira species in the environment.</title>
        <authorList>
            <person name="Vincent A.T."/>
            <person name="Schiettekatte O."/>
            <person name="Bourhy P."/>
            <person name="Veyrier F.J."/>
            <person name="Picardeau M."/>
        </authorList>
    </citation>
    <scope>NUCLEOTIDE SEQUENCE [LARGE SCALE GENOMIC DNA]</scope>
    <source>
        <strain evidence="2">201702455</strain>
    </source>
</reference>
<sequence length="310" mass="34228">MKTLKVNLISATLFFLLLPFISGCDSNAEKNPLSAFGFINAVIASLDPGDEFQCEGNISKDTAYDVFEVFSLTGSMSQGCRKYFRLLSTHDAAYRINNLESLTDNQNFYIGYEDEDIDESVEPSSFETEGQNANFIQIKNSPNVKGIFTHKDSFRYFVVEAPHNPIRYEFMPSRIDFGTGSPCEFPGEVNGGNSMQNFLPELAIIFEPGPTLKGNLRGADNYCYYEVRTKAARSALTATLTTASNLYIFISAENDINTTEFSLQTSGATKTISNIPLSANSRRFIKIAGSSLSACPNTYPNGCDFTLNVQ</sequence>
<evidence type="ECO:0000313" key="2">
    <source>
        <dbReference type="EMBL" id="TGL65954.1"/>
    </source>
</evidence>
<feature type="chain" id="PRO_5020836137" description="Lipoprotein" evidence="1">
    <location>
        <begin position="25"/>
        <end position="310"/>
    </location>
</feature>
<comment type="caution">
    <text evidence="2">The sequence shown here is derived from an EMBL/GenBank/DDBJ whole genome shotgun (WGS) entry which is preliminary data.</text>
</comment>
<accession>A0A4R9KFT3</accession>
<evidence type="ECO:0000256" key="1">
    <source>
        <dbReference type="SAM" id="SignalP"/>
    </source>
</evidence>
<dbReference type="EMBL" id="RQGF01000002">
    <property type="protein sequence ID" value="TGL65954.1"/>
    <property type="molecule type" value="Genomic_DNA"/>
</dbReference>
<dbReference type="AlphaFoldDB" id="A0A4R9KFT3"/>
<keyword evidence="3" id="KW-1185">Reference proteome</keyword>
<evidence type="ECO:0000313" key="3">
    <source>
        <dbReference type="Proteomes" id="UP000297762"/>
    </source>
</evidence>
<name>A0A4R9KFT3_9LEPT</name>
<gene>
    <name evidence="2" type="ORF">EHQ64_00065</name>
</gene>
<dbReference type="RefSeq" id="WP_135647365.1">
    <property type="nucleotide sequence ID" value="NZ_RQGF01000002.1"/>
</dbReference>
<proteinExistence type="predicted"/>
<keyword evidence="1" id="KW-0732">Signal</keyword>
<organism evidence="2 3">
    <name type="scientific">Leptospira sarikeiensis</name>
    <dbReference type="NCBI Taxonomy" id="2484943"/>
    <lineage>
        <taxon>Bacteria</taxon>
        <taxon>Pseudomonadati</taxon>
        <taxon>Spirochaetota</taxon>
        <taxon>Spirochaetia</taxon>
        <taxon>Leptospirales</taxon>
        <taxon>Leptospiraceae</taxon>
        <taxon>Leptospira</taxon>
    </lineage>
</organism>
<protein>
    <recommendedName>
        <fullName evidence="4">Lipoprotein</fullName>
    </recommendedName>
</protein>
<dbReference type="Proteomes" id="UP000297762">
    <property type="component" value="Unassembled WGS sequence"/>
</dbReference>
<feature type="signal peptide" evidence="1">
    <location>
        <begin position="1"/>
        <end position="24"/>
    </location>
</feature>
<evidence type="ECO:0008006" key="4">
    <source>
        <dbReference type="Google" id="ProtNLM"/>
    </source>
</evidence>
<dbReference type="PROSITE" id="PS51257">
    <property type="entry name" value="PROKAR_LIPOPROTEIN"/>
    <property type="match status" value="1"/>
</dbReference>